<evidence type="ECO:0000313" key="1">
    <source>
        <dbReference type="EMBL" id="NBC41315.1"/>
    </source>
</evidence>
<evidence type="ECO:0000313" key="2">
    <source>
        <dbReference type="Proteomes" id="UP000537825"/>
    </source>
</evidence>
<protein>
    <submittedName>
        <fullName evidence="1">Uncharacterized protein</fullName>
    </submittedName>
</protein>
<name>A0A7X4Y9C0_9BACT</name>
<accession>A0A7X4Y9C0</accession>
<proteinExistence type="predicted"/>
<dbReference type="EMBL" id="JAAAPK010000003">
    <property type="protein sequence ID" value="NBC41315.1"/>
    <property type="molecule type" value="Genomic_DNA"/>
</dbReference>
<comment type="caution">
    <text evidence="1">The sequence shown here is derived from an EMBL/GenBank/DDBJ whole genome shotgun (WGS) entry which is preliminary data.</text>
</comment>
<reference evidence="1 2" key="1">
    <citation type="submission" date="2020-01" db="EMBL/GenBank/DDBJ databases">
        <title>The draft genome sequence of Corallococcus exiguus DSM 14696.</title>
        <authorList>
            <person name="Zhang X."/>
            <person name="Zhu H."/>
        </authorList>
    </citation>
    <scope>NUCLEOTIDE SEQUENCE [LARGE SCALE GENOMIC DNA]</scope>
    <source>
        <strain evidence="1 2">DSM 14696</strain>
    </source>
</reference>
<dbReference type="AlphaFoldDB" id="A0A7X4Y9C0"/>
<dbReference type="Proteomes" id="UP000537825">
    <property type="component" value="Unassembled WGS sequence"/>
</dbReference>
<dbReference type="RefSeq" id="WP_161662846.1">
    <property type="nucleotide sequence ID" value="NZ_CBCSLE010000019.1"/>
</dbReference>
<keyword evidence="2" id="KW-1185">Reference proteome</keyword>
<gene>
    <name evidence="1" type="ORF">GTZ93_15910</name>
</gene>
<organism evidence="1 2">
    <name type="scientific">Corallococcus exiguus</name>
    <dbReference type="NCBI Taxonomy" id="83462"/>
    <lineage>
        <taxon>Bacteria</taxon>
        <taxon>Pseudomonadati</taxon>
        <taxon>Myxococcota</taxon>
        <taxon>Myxococcia</taxon>
        <taxon>Myxococcales</taxon>
        <taxon>Cystobacterineae</taxon>
        <taxon>Myxococcaceae</taxon>
        <taxon>Corallococcus</taxon>
    </lineage>
</organism>
<sequence length="50" mass="5342">MAWPPREMTGPRPDASSVVTMMLLSLYQTLGATRGTEAAIESPAPPRVEA</sequence>